<gene>
    <name evidence="2" type="ORF">Lwal_1570</name>
</gene>
<accession>A0A0W1AC98</accession>
<organism evidence="2 3">
    <name type="scientific">Legionella waltersii</name>
    <dbReference type="NCBI Taxonomy" id="66969"/>
    <lineage>
        <taxon>Bacteria</taxon>
        <taxon>Pseudomonadati</taxon>
        <taxon>Pseudomonadota</taxon>
        <taxon>Gammaproteobacteria</taxon>
        <taxon>Legionellales</taxon>
        <taxon>Legionellaceae</taxon>
        <taxon>Legionella</taxon>
    </lineage>
</organism>
<keyword evidence="1" id="KW-0732">Signal</keyword>
<dbReference type="Proteomes" id="UP000054729">
    <property type="component" value="Unassembled WGS sequence"/>
</dbReference>
<comment type="caution">
    <text evidence="2">The sequence shown here is derived from an EMBL/GenBank/DDBJ whole genome shotgun (WGS) entry which is preliminary data.</text>
</comment>
<name>A0A0W1AC98_9GAMM</name>
<dbReference type="RefSeq" id="WP_058480268.1">
    <property type="nucleotide sequence ID" value="NZ_CAAAIQ010000015.1"/>
</dbReference>
<dbReference type="EMBL" id="LNZB01000038">
    <property type="protein sequence ID" value="KTD78800.1"/>
    <property type="molecule type" value="Genomic_DNA"/>
</dbReference>
<proteinExistence type="predicted"/>
<dbReference type="AlphaFoldDB" id="A0A0W1AC98"/>
<evidence type="ECO:0000313" key="2">
    <source>
        <dbReference type="EMBL" id="KTD78800.1"/>
    </source>
</evidence>
<reference evidence="2 3" key="1">
    <citation type="submission" date="2015-11" db="EMBL/GenBank/DDBJ databases">
        <title>Genomic analysis of 38 Legionella species identifies large and diverse effector repertoires.</title>
        <authorList>
            <person name="Burstein D."/>
            <person name="Amaro F."/>
            <person name="Zusman T."/>
            <person name="Lifshitz Z."/>
            <person name="Cohen O."/>
            <person name="Gilbert J.A."/>
            <person name="Pupko T."/>
            <person name="Shuman H.A."/>
            <person name="Segal G."/>
        </authorList>
    </citation>
    <scope>NUCLEOTIDE SEQUENCE [LARGE SCALE GENOMIC DNA]</scope>
    <source>
        <strain evidence="2 3">ATCC 51914</strain>
    </source>
</reference>
<protein>
    <submittedName>
        <fullName evidence="2">Uncharacterized protein</fullName>
    </submittedName>
</protein>
<evidence type="ECO:0000256" key="1">
    <source>
        <dbReference type="SAM" id="SignalP"/>
    </source>
</evidence>
<keyword evidence="3" id="KW-1185">Reference proteome</keyword>
<sequence>MLKRILFISVVPFTLLNNAMALPWLPKEGLNTSSTALTIAQVSPVGEALVNFSGDWTGQCDNTQAVDLSIKQDPNRIAISYGFMEEKYFIGEVQSSSSAQGPRSENSHVSVRWNPELSALIFIQSKLFSNEQGHLNSFFSKVSMTLENDKLLVNGQYYYTNANVGPIQQDTINCLYIRK</sequence>
<feature type="signal peptide" evidence="1">
    <location>
        <begin position="1"/>
        <end position="21"/>
    </location>
</feature>
<dbReference type="PATRIC" id="fig|66969.6.peg.1712"/>
<feature type="chain" id="PRO_5006919625" evidence="1">
    <location>
        <begin position="22"/>
        <end position="179"/>
    </location>
</feature>
<dbReference type="OrthoDB" id="5643761at2"/>
<evidence type="ECO:0000313" key="3">
    <source>
        <dbReference type="Proteomes" id="UP000054729"/>
    </source>
</evidence>